<evidence type="ECO:0000256" key="2">
    <source>
        <dbReference type="ARBA" id="ARBA00012438"/>
    </source>
</evidence>
<evidence type="ECO:0000259" key="4">
    <source>
        <dbReference type="PROSITE" id="PS50109"/>
    </source>
</evidence>
<dbReference type="Pfam" id="PF02518">
    <property type="entry name" value="HATPase_c"/>
    <property type="match status" value="1"/>
</dbReference>
<dbReference type="SMART" id="SM00388">
    <property type="entry name" value="HisKA"/>
    <property type="match status" value="1"/>
</dbReference>
<evidence type="ECO:0000259" key="5">
    <source>
        <dbReference type="PROSITE" id="PS50112"/>
    </source>
</evidence>
<dbReference type="InterPro" id="IPR000700">
    <property type="entry name" value="PAS-assoc_C"/>
</dbReference>
<dbReference type="EMBL" id="AP024485">
    <property type="protein sequence ID" value="BCS88154.1"/>
    <property type="molecule type" value="Genomic_DNA"/>
</dbReference>
<keyword evidence="8" id="KW-1185">Reference proteome</keyword>
<dbReference type="Pfam" id="PF13426">
    <property type="entry name" value="PAS_9"/>
    <property type="match status" value="1"/>
</dbReference>
<comment type="catalytic activity">
    <reaction evidence="1">
        <text>ATP + protein L-histidine = ADP + protein N-phospho-L-histidine.</text>
        <dbReference type="EC" id="2.7.13.3"/>
    </reaction>
</comment>
<dbReference type="CDD" id="cd00130">
    <property type="entry name" value="PAS"/>
    <property type="match status" value="1"/>
</dbReference>
<dbReference type="SMART" id="SM00091">
    <property type="entry name" value="PAS"/>
    <property type="match status" value="1"/>
</dbReference>
<proteinExistence type="predicted"/>
<name>A0ABN6ESM5_9BACT</name>
<dbReference type="InterPro" id="IPR000014">
    <property type="entry name" value="PAS"/>
</dbReference>
<dbReference type="EC" id="2.7.13.3" evidence="2"/>
<feature type="domain" description="PAC" evidence="6">
    <location>
        <begin position="82"/>
        <end position="134"/>
    </location>
</feature>
<evidence type="ECO:0000313" key="8">
    <source>
        <dbReference type="Proteomes" id="UP001053296"/>
    </source>
</evidence>
<dbReference type="PROSITE" id="PS50113">
    <property type="entry name" value="PAC"/>
    <property type="match status" value="1"/>
</dbReference>
<dbReference type="InterPro" id="IPR036890">
    <property type="entry name" value="HATPase_C_sf"/>
</dbReference>
<dbReference type="PANTHER" id="PTHR43065:SF42">
    <property type="entry name" value="TWO-COMPONENT SENSOR PPRA"/>
    <property type="match status" value="1"/>
</dbReference>
<sequence>MYIETMTSADSIYQAVVEHQTELIRRFRPDGKLTFVNGAFCRFYGMESEALLGSNFRDLLDPEECDSIVEQVLSISPEKPEIVTEPRYVDADGRLRFVQYVTRGIFDEFGNVVEYQSVGRDITAQREAETTLAEARMAMEKASRVTTLAVIGGGIAHEINQPLNALRILTASAQLLAERADSPGEDLARILRDIAAQVDRADAIVNHLREHLRQNQKVDSKTCDLGDAVRSALSLVGAQLAARDIGVDLHIDADLPPVNGSCIRFEELVANLVANAMQAMDEVKLDQKEIRVEVLGTTPGSVELTVADNGPGFAREMTAKMFEPFFSTKSSGTSMGLGLSIVETIVQAAGGSVTAINRPEGGALIEVLLPAAGGAGE</sequence>
<dbReference type="NCBIfam" id="TIGR00229">
    <property type="entry name" value="sensory_box"/>
    <property type="match status" value="1"/>
</dbReference>
<feature type="domain" description="PAS" evidence="5">
    <location>
        <begin position="9"/>
        <end position="72"/>
    </location>
</feature>
<accession>A0ABN6ESM5</accession>
<dbReference type="InterPro" id="IPR036097">
    <property type="entry name" value="HisK_dim/P_sf"/>
</dbReference>
<dbReference type="PANTHER" id="PTHR43065">
    <property type="entry name" value="SENSOR HISTIDINE KINASE"/>
    <property type="match status" value="1"/>
</dbReference>
<dbReference type="Gene3D" id="1.10.287.130">
    <property type="match status" value="1"/>
</dbReference>
<dbReference type="Gene3D" id="3.30.565.10">
    <property type="entry name" value="Histidine kinase-like ATPase, C-terminal domain"/>
    <property type="match status" value="1"/>
</dbReference>
<keyword evidence="3" id="KW-0597">Phosphoprotein</keyword>
<dbReference type="InterPro" id="IPR004358">
    <property type="entry name" value="Sig_transdc_His_kin-like_C"/>
</dbReference>
<dbReference type="InterPro" id="IPR003661">
    <property type="entry name" value="HisK_dim/P_dom"/>
</dbReference>
<evidence type="ECO:0000256" key="1">
    <source>
        <dbReference type="ARBA" id="ARBA00000085"/>
    </source>
</evidence>
<protein>
    <recommendedName>
        <fullName evidence="2">histidine kinase</fullName>
        <ecNumber evidence="2">2.7.13.3</ecNumber>
    </recommendedName>
</protein>
<dbReference type="RefSeq" id="WP_229595540.1">
    <property type="nucleotide sequence ID" value="NZ_AP024485.1"/>
</dbReference>
<gene>
    <name evidence="7" type="ORF">PSDVSF_13960</name>
</gene>
<dbReference type="Pfam" id="PF00512">
    <property type="entry name" value="HisKA"/>
    <property type="match status" value="1"/>
</dbReference>
<dbReference type="Gene3D" id="3.30.450.20">
    <property type="entry name" value="PAS domain"/>
    <property type="match status" value="1"/>
</dbReference>
<dbReference type="SUPFAM" id="SSF55785">
    <property type="entry name" value="PYP-like sensor domain (PAS domain)"/>
    <property type="match status" value="1"/>
</dbReference>
<dbReference type="InterPro" id="IPR003594">
    <property type="entry name" value="HATPase_dom"/>
</dbReference>
<dbReference type="PROSITE" id="PS50109">
    <property type="entry name" value="HIS_KIN"/>
    <property type="match status" value="1"/>
</dbReference>
<dbReference type="CDD" id="cd00082">
    <property type="entry name" value="HisKA"/>
    <property type="match status" value="1"/>
</dbReference>
<dbReference type="InterPro" id="IPR005467">
    <property type="entry name" value="His_kinase_dom"/>
</dbReference>
<feature type="domain" description="Histidine kinase" evidence="4">
    <location>
        <begin position="154"/>
        <end position="373"/>
    </location>
</feature>
<dbReference type="Proteomes" id="UP001053296">
    <property type="component" value="Chromosome"/>
</dbReference>
<evidence type="ECO:0000256" key="3">
    <source>
        <dbReference type="ARBA" id="ARBA00022553"/>
    </source>
</evidence>
<dbReference type="SUPFAM" id="SSF47384">
    <property type="entry name" value="Homodimeric domain of signal transducing histidine kinase"/>
    <property type="match status" value="1"/>
</dbReference>
<evidence type="ECO:0000313" key="7">
    <source>
        <dbReference type="EMBL" id="BCS88154.1"/>
    </source>
</evidence>
<reference evidence="7" key="1">
    <citation type="journal article" date="2022" name="Arch. Microbiol.">
        <title>Pseudodesulfovibrio sediminis sp. nov., a mesophilic and neutrophilic sulfate-reducing bacterium isolated from sediment of a brackish lake.</title>
        <authorList>
            <person name="Takahashi A."/>
            <person name="Kojima H."/>
            <person name="Watanabe M."/>
            <person name="Fukui M."/>
        </authorList>
    </citation>
    <scope>NUCLEOTIDE SEQUENCE</scope>
    <source>
        <strain evidence="7">SF6</strain>
    </source>
</reference>
<dbReference type="SUPFAM" id="SSF55874">
    <property type="entry name" value="ATPase domain of HSP90 chaperone/DNA topoisomerase II/histidine kinase"/>
    <property type="match status" value="1"/>
</dbReference>
<dbReference type="SMART" id="SM00387">
    <property type="entry name" value="HATPase_c"/>
    <property type="match status" value="1"/>
</dbReference>
<evidence type="ECO:0000259" key="6">
    <source>
        <dbReference type="PROSITE" id="PS50113"/>
    </source>
</evidence>
<dbReference type="InterPro" id="IPR035965">
    <property type="entry name" value="PAS-like_dom_sf"/>
</dbReference>
<dbReference type="PRINTS" id="PR00344">
    <property type="entry name" value="BCTRLSENSOR"/>
</dbReference>
<organism evidence="7 8">
    <name type="scientific">Pseudodesulfovibrio sediminis</name>
    <dbReference type="NCBI Taxonomy" id="2810563"/>
    <lineage>
        <taxon>Bacteria</taxon>
        <taxon>Pseudomonadati</taxon>
        <taxon>Thermodesulfobacteriota</taxon>
        <taxon>Desulfovibrionia</taxon>
        <taxon>Desulfovibrionales</taxon>
        <taxon>Desulfovibrionaceae</taxon>
    </lineage>
</organism>
<dbReference type="PROSITE" id="PS50112">
    <property type="entry name" value="PAS"/>
    <property type="match status" value="1"/>
</dbReference>